<feature type="compositionally biased region" description="Low complexity" evidence="7">
    <location>
        <begin position="421"/>
        <end position="430"/>
    </location>
</feature>
<sequence length="534" mass="58055">MAATAQEKFDAAVKVIRGLPKNGSFQPSHEMMLKFYAYYKQATEGPCTAPKPGIWNLVNRKKWEAWAELGEMPKEQAMLLYVDELKNIVEMMPQTEQVADFVQTLGEFYELVEEGSRTKVTKHPNGSASFNGSGDSVDFNHSDTIGEMLRINDNDKKDDDDATDPSSRNSNGMNGIHNNGSVEEGQGDRDEEEEDLDEDSDVRKLGEAQDFARVDSGSDTDEFCDTSDQLMQIPLKARALSSASGRSQLNASTPVDTRREARVRFAPDSYQREASNGHSAFDVNGNNARTVSSSDSQQEKSVMINTEFPPRHLTDSLFVNDSCSSLASLVGDASVTGDLSAIGDPSVMSTDFVDEDENCEDGSTLDGGISFIGGGDLVTNRGGGEEEGGATQVPGGAYPPGYGRAGSYAGSGRDSNRSIAGSSRRGLFPSGSGGGGQRRGGDGRDPRGGSGLEEQMLVTLLRLQQDMVDVVARLSKLEADLLQRGKDEKKRLAERKSAESGWWPFPGLSKKMTLFIFLWPFVVPFIINLLCRRR</sequence>
<dbReference type="InterPro" id="IPR016347">
    <property type="entry name" value="ACBD5"/>
</dbReference>
<feature type="binding site" evidence="6">
    <location>
        <begin position="16"/>
        <end position="25"/>
    </location>
    <ligand>
        <name>an acyl-CoA</name>
        <dbReference type="ChEBI" id="CHEBI:58342"/>
    </ligand>
</feature>
<dbReference type="InterPro" id="IPR022408">
    <property type="entry name" value="Acyl-CoA-binding_prot_CS"/>
</dbReference>
<evidence type="ECO:0000313" key="10">
    <source>
        <dbReference type="EMBL" id="KAK7481057.1"/>
    </source>
</evidence>
<feature type="compositionally biased region" description="Basic and acidic residues" evidence="7">
    <location>
        <begin position="150"/>
        <end position="159"/>
    </location>
</feature>
<feature type="compositionally biased region" description="Low complexity" evidence="7">
    <location>
        <begin position="394"/>
        <end position="413"/>
    </location>
</feature>
<feature type="compositionally biased region" description="Basic and acidic residues" evidence="7">
    <location>
        <begin position="201"/>
        <end position="213"/>
    </location>
</feature>
<dbReference type="PANTHER" id="PTHR23310:SF77">
    <property type="entry name" value="LD25952P"/>
    <property type="match status" value="1"/>
</dbReference>
<evidence type="ECO:0000259" key="9">
    <source>
        <dbReference type="PROSITE" id="PS51228"/>
    </source>
</evidence>
<keyword evidence="8" id="KW-0812">Transmembrane</keyword>
<feature type="region of interest" description="Disordered" evidence="7">
    <location>
        <begin position="116"/>
        <end position="224"/>
    </location>
</feature>
<feature type="region of interest" description="Disordered" evidence="7">
    <location>
        <begin position="269"/>
        <end position="299"/>
    </location>
</feature>
<dbReference type="Proteomes" id="UP001519460">
    <property type="component" value="Unassembled WGS sequence"/>
</dbReference>
<reference evidence="10 11" key="1">
    <citation type="journal article" date="2023" name="Sci. Data">
        <title>Genome assembly of the Korean intertidal mud-creeper Batillaria attramentaria.</title>
        <authorList>
            <person name="Patra A.K."/>
            <person name="Ho P.T."/>
            <person name="Jun S."/>
            <person name="Lee S.J."/>
            <person name="Kim Y."/>
            <person name="Won Y.J."/>
        </authorList>
    </citation>
    <scope>NUCLEOTIDE SEQUENCE [LARGE SCALE GENOMIC DNA]</scope>
    <source>
        <strain evidence="10">Wonlab-2016</strain>
    </source>
</reference>
<dbReference type="AlphaFoldDB" id="A0ABD0K115"/>
<accession>A0ABD0K115</accession>
<dbReference type="PROSITE" id="PS00880">
    <property type="entry name" value="ACB_1"/>
    <property type="match status" value="1"/>
</dbReference>
<dbReference type="FunFam" id="1.20.80.10:FF:000010">
    <property type="entry name" value="Acyl-CoA-binding domain-containing protein 5"/>
    <property type="match status" value="1"/>
</dbReference>
<evidence type="ECO:0000256" key="2">
    <source>
        <dbReference type="ARBA" id="ARBA00023006"/>
    </source>
</evidence>
<dbReference type="InterPro" id="IPR000582">
    <property type="entry name" value="Acyl-CoA-binding_protein"/>
</dbReference>
<dbReference type="Gene3D" id="1.20.80.10">
    <property type="match status" value="1"/>
</dbReference>
<keyword evidence="11" id="KW-1185">Reference proteome</keyword>
<evidence type="ECO:0000256" key="6">
    <source>
        <dbReference type="PIRSR" id="PIRSR002412-1"/>
    </source>
</evidence>
<feature type="compositionally biased region" description="Polar residues" evidence="7">
    <location>
        <begin position="124"/>
        <end position="134"/>
    </location>
</feature>
<feature type="compositionally biased region" description="Polar residues" evidence="7">
    <location>
        <begin position="272"/>
        <end position="299"/>
    </location>
</feature>
<proteinExistence type="inferred from homology"/>
<feature type="binding site" evidence="6">
    <location>
        <begin position="36"/>
        <end position="40"/>
    </location>
    <ligand>
        <name>an acyl-CoA</name>
        <dbReference type="ChEBI" id="CHEBI:58342"/>
    </ligand>
</feature>
<dbReference type="SUPFAM" id="SSF47027">
    <property type="entry name" value="Acyl-CoA binding protein"/>
    <property type="match status" value="1"/>
</dbReference>
<keyword evidence="8" id="KW-1133">Transmembrane helix</keyword>
<evidence type="ECO:0000313" key="11">
    <source>
        <dbReference type="Proteomes" id="UP001519460"/>
    </source>
</evidence>
<keyword evidence="2" id="KW-0072">Autophagy</keyword>
<name>A0ABD0K115_9CAEN</name>
<gene>
    <name evidence="10" type="ORF">BaRGS_00027693</name>
</gene>
<feature type="binding site" evidence="6">
    <location>
        <position position="62"/>
    </location>
    <ligand>
        <name>an acyl-CoA</name>
        <dbReference type="ChEBI" id="CHEBI:58342"/>
    </ligand>
</feature>
<feature type="compositionally biased region" description="Acidic residues" evidence="7">
    <location>
        <begin position="189"/>
        <end position="200"/>
    </location>
</feature>
<comment type="similarity">
    <text evidence="1">Belongs to the ATG37 family.</text>
</comment>
<evidence type="ECO:0000256" key="5">
    <source>
        <dbReference type="PIRNR" id="PIRNR002412"/>
    </source>
</evidence>
<dbReference type="Pfam" id="PF00887">
    <property type="entry name" value="ACBP"/>
    <property type="match status" value="1"/>
</dbReference>
<dbReference type="InterPro" id="IPR035984">
    <property type="entry name" value="Acyl-CoA-binding_sf"/>
</dbReference>
<feature type="compositionally biased region" description="Polar residues" evidence="7">
    <location>
        <begin position="164"/>
        <end position="181"/>
    </location>
</feature>
<evidence type="ECO:0000256" key="4">
    <source>
        <dbReference type="ARBA" id="ARBA00025481"/>
    </source>
</evidence>
<dbReference type="EMBL" id="JACVVK020000268">
    <property type="protein sequence ID" value="KAK7481057.1"/>
    <property type="molecule type" value="Genomic_DNA"/>
</dbReference>
<evidence type="ECO:0000256" key="8">
    <source>
        <dbReference type="SAM" id="Phobius"/>
    </source>
</evidence>
<feature type="binding site" evidence="6">
    <location>
        <position position="81"/>
    </location>
    <ligand>
        <name>an acyl-CoA</name>
        <dbReference type="ChEBI" id="CHEBI:58342"/>
    </ligand>
</feature>
<evidence type="ECO:0000256" key="7">
    <source>
        <dbReference type="SAM" id="MobiDB-lite"/>
    </source>
</evidence>
<comment type="function">
    <text evidence="4">Acyl-CoA binding protein which acts as the peroxisome receptor for pexophagy but is dispensable for aggrephagy and nonselective autophagy. Binds medium- and long-chain acyl-CoA esters.</text>
</comment>
<dbReference type="GO" id="GO:0006914">
    <property type="term" value="P:autophagy"/>
    <property type="evidence" value="ECO:0007669"/>
    <property type="project" value="UniProtKB-KW"/>
</dbReference>
<feature type="domain" description="ACB" evidence="9">
    <location>
        <begin position="5"/>
        <end position="94"/>
    </location>
</feature>
<keyword evidence="8" id="KW-0472">Membrane</keyword>
<keyword evidence="5" id="KW-0813">Transport</keyword>
<keyword evidence="3 5" id="KW-0446">Lipid-binding</keyword>
<evidence type="ECO:0000256" key="1">
    <source>
        <dbReference type="ARBA" id="ARBA00010310"/>
    </source>
</evidence>
<feature type="region of interest" description="Disordered" evidence="7">
    <location>
        <begin position="376"/>
        <end position="451"/>
    </location>
</feature>
<dbReference type="InterPro" id="IPR014352">
    <property type="entry name" value="FERM/acyl-CoA-bd_prot_sf"/>
</dbReference>
<dbReference type="PROSITE" id="PS51228">
    <property type="entry name" value="ACB_2"/>
    <property type="match status" value="1"/>
</dbReference>
<protein>
    <recommendedName>
        <fullName evidence="5">Acyl-CoA-binding domain-containing protein 5</fullName>
    </recommendedName>
</protein>
<dbReference type="PANTHER" id="PTHR23310">
    <property type="entry name" value="ACYL-COA-BINDING PROTEIN, ACBP"/>
    <property type="match status" value="1"/>
</dbReference>
<evidence type="ECO:0000256" key="3">
    <source>
        <dbReference type="ARBA" id="ARBA00023121"/>
    </source>
</evidence>
<organism evidence="10 11">
    <name type="scientific">Batillaria attramentaria</name>
    <dbReference type="NCBI Taxonomy" id="370345"/>
    <lineage>
        <taxon>Eukaryota</taxon>
        <taxon>Metazoa</taxon>
        <taxon>Spiralia</taxon>
        <taxon>Lophotrochozoa</taxon>
        <taxon>Mollusca</taxon>
        <taxon>Gastropoda</taxon>
        <taxon>Caenogastropoda</taxon>
        <taxon>Sorbeoconcha</taxon>
        <taxon>Cerithioidea</taxon>
        <taxon>Batillariidae</taxon>
        <taxon>Batillaria</taxon>
    </lineage>
</organism>
<dbReference type="PRINTS" id="PR00689">
    <property type="entry name" value="ACOABINDINGP"/>
</dbReference>
<feature type="transmembrane region" description="Helical" evidence="8">
    <location>
        <begin position="512"/>
        <end position="531"/>
    </location>
</feature>
<dbReference type="PIRSF" id="PIRSF002412">
    <property type="entry name" value="MA_DBI"/>
    <property type="match status" value="1"/>
</dbReference>
<comment type="caution">
    <text evidence="10">The sequence shown here is derived from an EMBL/GenBank/DDBJ whole genome shotgun (WGS) entry which is preliminary data.</text>
</comment>
<dbReference type="GO" id="GO:0008289">
    <property type="term" value="F:lipid binding"/>
    <property type="evidence" value="ECO:0007669"/>
    <property type="project" value="UniProtKB-KW"/>
</dbReference>